<evidence type="ECO:0000313" key="2">
    <source>
        <dbReference type="Proteomes" id="UP000078546"/>
    </source>
</evidence>
<reference evidence="2" key="1">
    <citation type="submission" date="2016-05" db="EMBL/GenBank/DDBJ databases">
        <authorList>
            <person name="Naeem Raeece"/>
        </authorList>
    </citation>
    <scope>NUCLEOTIDE SEQUENCE [LARGE SCALE GENOMIC DNA]</scope>
</reference>
<accession>A0A1A8W7L4</accession>
<gene>
    <name evidence="1" type="ORF">POVCU1_016190</name>
</gene>
<dbReference type="AlphaFoldDB" id="A0A1A8W7L4"/>
<proteinExistence type="predicted"/>
<evidence type="ECO:0000313" key="1">
    <source>
        <dbReference type="EMBL" id="SBS88994.1"/>
    </source>
</evidence>
<dbReference type="EMBL" id="FLQV01000299">
    <property type="protein sequence ID" value="SBS88994.1"/>
    <property type="molecule type" value="Genomic_DNA"/>
</dbReference>
<name>A0A1A8W7L4_PLAOA</name>
<dbReference type="Proteomes" id="UP000078546">
    <property type="component" value="Unassembled WGS sequence"/>
</dbReference>
<sequence length="436" mass="51249">MIIQEKKKNLEIGIFQKELYEELRKECNRGTFLKYINEENFEVYTYEGKNNVTDYSMLVGNNSQPGDKENNSGIVYEHINTVGAFKKFLGKEIKLHQYEYCADFSPEGGIIKLSLKRANNIGDYCTSNRSNEVIERIAQIKNALSIVKRHIISKKDETMLVSEKDLYPFEIFSSFFHLQRKLGDVIKYGECSDTHFSEHARYYKYINSFFAKREKINIFEIIRMVKGKQSNGKAHILRYKNVRLFLQNGLCNMFAEVEEKIGICDRFICDTCLSERQIGQKESIASVLLPVFFFVNICLNENMLKRIMNYIFLTKLEIKKCREYLESENLMKTLHTFYAHVKPITNMENYNDLPSFFEKTFRIYLSKDSESLLTLYKKLVGCQVSVDLISREVHKIGNTIENMCKQVERITCIIRSIHHRWVKPQEKGQDPTRDKH</sequence>
<organism evidence="1 2">
    <name type="scientific">Plasmodium ovale curtisi</name>
    <dbReference type="NCBI Taxonomy" id="864141"/>
    <lineage>
        <taxon>Eukaryota</taxon>
        <taxon>Sar</taxon>
        <taxon>Alveolata</taxon>
        <taxon>Apicomplexa</taxon>
        <taxon>Aconoidasida</taxon>
        <taxon>Haemosporida</taxon>
        <taxon>Plasmodiidae</taxon>
        <taxon>Plasmodium</taxon>
        <taxon>Plasmodium (Plasmodium)</taxon>
    </lineage>
</organism>
<protein>
    <submittedName>
        <fullName evidence="1">Uncharacterized protein</fullName>
    </submittedName>
</protein>